<evidence type="ECO:0000313" key="3">
    <source>
        <dbReference type="Proteomes" id="UP001303046"/>
    </source>
</evidence>
<organism evidence="2 3">
    <name type="scientific">Necator americanus</name>
    <name type="common">Human hookworm</name>
    <dbReference type="NCBI Taxonomy" id="51031"/>
    <lineage>
        <taxon>Eukaryota</taxon>
        <taxon>Metazoa</taxon>
        <taxon>Ecdysozoa</taxon>
        <taxon>Nematoda</taxon>
        <taxon>Chromadorea</taxon>
        <taxon>Rhabditida</taxon>
        <taxon>Rhabditina</taxon>
        <taxon>Rhabditomorpha</taxon>
        <taxon>Strongyloidea</taxon>
        <taxon>Ancylostomatidae</taxon>
        <taxon>Bunostominae</taxon>
        <taxon>Necator</taxon>
    </lineage>
</organism>
<comment type="caution">
    <text evidence="2">The sequence shown here is derived from an EMBL/GenBank/DDBJ whole genome shotgun (WGS) entry which is preliminary data.</text>
</comment>
<sequence>MSSSKLLLLVLFLILNICGTEIDAQILCCVGCCVGYGGWGGYGGYGGGWGGWSGYGYGWGSGLWGKK</sequence>
<keyword evidence="3" id="KW-1185">Reference proteome</keyword>
<evidence type="ECO:0008006" key="4">
    <source>
        <dbReference type="Google" id="ProtNLM"/>
    </source>
</evidence>
<dbReference type="EMBL" id="JAVFWL010000005">
    <property type="protein sequence ID" value="KAK6758658.1"/>
    <property type="molecule type" value="Genomic_DNA"/>
</dbReference>
<feature type="signal peptide" evidence="1">
    <location>
        <begin position="1"/>
        <end position="19"/>
    </location>
</feature>
<reference evidence="2 3" key="1">
    <citation type="submission" date="2023-08" db="EMBL/GenBank/DDBJ databases">
        <title>A Necator americanus chromosomal reference genome.</title>
        <authorList>
            <person name="Ilik V."/>
            <person name="Petrzelkova K.J."/>
            <person name="Pardy F."/>
            <person name="Fuh T."/>
            <person name="Niatou-Singa F.S."/>
            <person name="Gouil Q."/>
            <person name="Baker L."/>
            <person name="Ritchie M.E."/>
            <person name="Jex A.R."/>
            <person name="Gazzola D."/>
            <person name="Li H."/>
            <person name="Toshio Fujiwara R."/>
            <person name="Zhan B."/>
            <person name="Aroian R.V."/>
            <person name="Pafco B."/>
            <person name="Schwarz E.M."/>
        </authorList>
    </citation>
    <scope>NUCLEOTIDE SEQUENCE [LARGE SCALE GENOMIC DNA]</scope>
    <source>
        <strain evidence="2 3">Aroian</strain>
        <tissue evidence="2">Whole animal</tissue>
    </source>
</reference>
<protein>
    <recommendedName>
        <fullName evidence="4">Neuropeptide-like protein 31 family protein</fullName>
    </recommendedName>
</protein>
<name>A0ABR1E863_NECAM</name>
<evidence type="ECO:0000313" key="2">
    <source>
        <dbReference type="EMBL" id="KAK6758658.1"/>
    </source>
</evidence>
<proteinExistence type="predicted"/>
<dbReference type="Proteomes" id="UP001303046">
    <property type="component" value="Unassembled WGS sequence"/>
</dbReference>
<accession>A0ABR1E863</accession>
<evidence type="ECO:0000256" key="1">
    <source>
        <dbReference type="SAM" id="SignalP"/>
    </source>
</evidence>
<keyword evidence="1" id="KW-0732">Signal</keyword>
<gene>
    <name evidence="2" type="primary">Necator_chrV.g20886</name>
    <name evidence="2" type="ORF">RB195_016093</name>
</gene>
<feature type="chain" id="PRO_5045045425" description="Neuropeptide-like protein 31 family protein" evidence="1">
    <location>
        <begin position="20"/>
        <end position="67"/>
    </location>
</feature>